<protein>
    <submittedName>
        <fullName evidence="1">Uncharacterized protein</fullName>
    </submittedName>
</protein>
<dbReference type="Proteomes" id="UP000739538">
    <property type="component" value="Unassembled WGS sequence"/>
</dbReference>
<name>A0A956SBF6_UNCEI</name>
<reference evidence="1" key="2">
    <citation type="journal article" date="2021" name="Microbiome">
        <title>Successional dynamics and alternative stable states in a saline activated sludge microbial community over 9 years.</title>
        <authorList>
            <person name="Wang Y."/>
            <person name="Ye J."/>
            <person name="Ju F."/>
            <person name="Liu L."/>
            <person name="Boyd J.A."/>
            <person name="Deng Y."/>
            <person name="Parks D.H."/>
            <person name="Jiang X."/>
            <person name="Yin X."/>
            <person name="Woodcroft B.J."/>
            <person name="Tyson G.W."/>
            <person name="Hugenholtz P."/>
            <person name="Polz M.F."/>
            <person name="Zhang T."/>
        </authorList>
    </citation>
    <scope>NUCLEOTIDE SEQUENCE</scope>
    <source>
        <strain evidence="1">HKST-UBA02</strain>
    </source>
</reference>
<sequence length="444" mass="47902">MMLRDVLSTVLTRAVAELLEVVLQGCIAPFYASMHRRDERLAMFASRRDLDRTVGAIDNHRMLVVILLALAVQFIARDTAVAGASLVLGVQDRRLDIDLESSLDGESVLSQSVDNSQTSLRATYTWDIGESFTVVATGGGASSYLGLNDTRLNGATDLRVRALYQPNDRLVVGAGTVVPMGLYELSANEVVAAQWVWNPRSGFPLSRFGEGWGWELTSAYSIPITPNVSGGLAAAYLRHAEFDLLGEDTGLYRLGDELSLSGAIDWRLGSSRSLLLHGALRRFGSDELSGAEFVQKGVQISGGGTAYVPFGAYFLRCGAKASYQGDNTFTRADGDTLAISEAAGSRIGLDMRIGRGTSDRVFVYLDGLVSFVTGTDYDIPVNGTVFSVGPGFGWRIGKPFSLGARFLWLTSSSDPVIRQTADGEQETSLDYTGTDVLVTLEFRP</sequence>
<accession>A0A956SBF6</accession>
<organism evidence="1 2">
    <name type="scientific">Eiseniibacteriota bacterium</name>
    <dbReference type="NCBI Taxonomy" id="2212470"/>
    <lineage>
        <taxon>Bacteria</taxon>
        <taxon>Candidatus Eiseniibacteriota</taxon>
    </lineage>
</organism>
<proteinExistence type="predicted"/>
<comment type="caution">
    <text evidence="1">The sequence shown here is derived from an EMBL/GenBank/DDBJ whole genome shotgun (WGS) entry which is preliminary data.</text>
</comment>
<dbReference type="AlphaFoldDB" id="A0A956SBF6"/>
<reference evidence="1" key="1">
    <citation type="submission" date="2020-04" db="EMBL/GenBank/DDBJ databases">
        <authorList>
            <person name="Zhang T."/>
        </authorList>
    </citation>
    <scope>NUCLEOTIDE SEQUENCE</scope>
    <source>
        <strain evidence="1">HKST-UBA02</strain>
    </source>
</reference>
<evidence type="ECO:0000313" key="2">
    <source>
        <dbReference type="Proteomes" id="UP000739538"/>
    </source>
</evidence>
<dbReference type="EMBL" id="JAGQHS010000003">
    <property type="protein sequence ID" value="MCA9754402.1"/>
    <property type="molecule type" value="Genomic_DNA"/>
</dbReference>
<evidence type="ECO:0000313" key="1">
    <source>
        <dbReference type="EMBL" id="MCA9754402.1"/>
    </source>
</evidence>
<gene>
    <name evidence="1" type="ORF">KDA27_01265</name>
</gene>